<accession>A0ABT8TD06</accession>
<evidence type="ECO:0000256" key="9">
    <source>
        <dbReference type="RuleBase" id="RU003946"/>
    </source>
</evidence>
<name>A0ABT8TD06_9GAMM</name>
<dbReference type="PANTHER" id="PTHR11596:SF5">
    <property type="entry name" value="ALKALINE PHOSPHATASE"/>
    <property type="match status" value="1"/>
</dbReference>
<dbReference type="Gene3D" id="1.10.60.40">
    <property type="match status" value="1"/>
</dbReference>
<proteinExistence type="inferred from homology"/>
<evidence type="ECO:0000256" key="4">
    <source>
        <dbReference type="ARBA" id="ARBA00022553"/>
    </source>
</evidence>
<feature type="signal peptide" evidence="10">
    <location>
        <begin position="1"/>
        <end position="18"/>
    </location>
</feature>
<evidence type="ECO:0000256" key="5">
    <source>
        <dbReference type="ARBA" id="ARBA00022723"/>
    </source>
</evidence>
<evidence type="ECO:0000313" key="12">
    <source>
        <dbReference type="Proteomes" id="UP001168380"/>
    </source>
</evidence>
<dbReference type="InterPro" id="IPR018299">
    <property type="entry name" value="Alkaline_phosphatase_AS"/>
</dbReference>
<keyword evidence="10" id="KW-0732">Signal</keyword>
<dbReference type="EMBL" id="JAULRT010000047">
    <property type="protein sequence ID" value="MDO3381989.1"/>
    <property type="molecule type" value="Genomic_DNA"/>
</dbReference>
<dbReference type="Proteomes" id="UP001168380">
    <property type="component" value="Unassembled WGS sequence"/>
</dbReference>
<feature type="chain" id="PRO_5047021066" evidence="10">
    <location>
        <begin position="19"/>
        <end position="439"/>
    </location>
</feature>
<dbReference type="PRINTS" id="PR00113">
    <property type="entry name" value="ALKPHPHTASE"/>
</dbReference>
<keyword evidence="5" id="KW-0479">Metal-binding</keyword>
<dbReference type="Pfam" id="PF00245">
    <property type="entry name" value="Alk_phosphatase"/>
    <property type="match status" value="1"/>
</dbReference>
<keyword evidence="8" id="KW-0460">Magnesium</keyword>
<keyword evidence="7" id="KW-0862">Zinc</keyword>
<dbReference type="SUPFAM" id="SSF53649">
    <property type="entry name" value="Alkaline phosphatase-like"/>
    <property type="match status" value="1"/>
</dbReference>
<reference evidence="11" key="1">
    <citation type="submission" date="2023-07" db="EMBL/GenBank/DDBJ databases">
        <title>Gilvimarinus algae sp. nov., isolated from the surface of Kelp.</title>
        <authorList>
            <person name="Sun Y.Y."/>
            <person name="Gong Y."/>
            <person name="Du Z.J."/>
        </authorList>
    </citation>
    <scope>NUCLEOTIDE SEQUENCE</scope>
    <source>
        <strain evidence="11">SDUM040014</strain>
    </source>
</reference>
<keyword evidence="12" id="KW-1185">Reference proteome</keyword>
<comment type="caution">
    <text evidence="11">The sequence shown here is derived from an EMBL/GenBank/DDBJ whole genome shotgun (WGS) entry which is preliminary data.</text>
</comment>
<gene>
    <name evidence="11" type="ORF">QWI16_07355</name>
</gene>
<evidence type="ECO:0000256" key="3">
    <source>
        <dbReference type="ARBA" id="ARBA00005984"/>
    </source>
</evidence>
<dbReference type="PROSITE" id="PS00123">
    <property type="entry name" value="ALKALINE_PHOSPHATASE"/>
    <property type="match status" value="1"/>
</dbReference>
<comment type="cofactor">
    <cofactor evidence="2">
        <name>Zn(2+)</name>
        <dbReference type="ChEBI" id="CHEBI:29105"/>
    </cofactor>
</comment>
<dbReference type="PANTHER" id="PTHR11596">
    <property type="entry name" value="ALKALINE PHOSPHATASE"/>
    <property type="match status" value="1"/>
</dbReference>
<dbReference type="InterPro" id="IPR001952">
    <property type="entry name" value="Alkaline_phosphatase"/>
</dbReference>
<sequence>MRVVLACYLMLCALHVTAQNKPTSIIYVIGDGMGMEYLTAYRHFQDDPTTAALESTWFDRYLVGTASTHPDDVTQVTDSAASATALAAGIKTYNGAIGVDSQGREVETLLERAKKRGYQTAMVATSQINHATPASFAAHIDSRQKYDEIADQYLERRYQGKPWVDILLGGGKQYFERDDRHLVDEFKALGYQYAGDFAGLDTLTRAPALALLADRGLPFAIDEPPADRLRVLTRKALELLEADKPFFLLVEASQIDWCGHANDIACAMREMADAEVALQAIEDYVGQHPQTLVVVTADHSTGGLTMGAEGEYVWRAEVVRGIKASANTLAAALVAQKPWYATWQSITGIELTNETKERFSRRLDEVHSAETEAVKNTAITALRAQVLAQIDRASATGWTTSGHTGGDVAVMALGAGAQAFAGQQDNTELARKLFAVIGE</sequence>
<dbReference type="SMART" id="SM00098">
    <property type="entry name" value="alkPPc"/>
    <property type="match status" value="1"/>
</dbReference>
<keyword evidence="6 11" id="KW-0378">Hydrolase</keyword>
<dbReference type="EC" id="3.1.3.1" evidence="11"/>
<dbReference type="CDD" id="cd16012">
    <property type="entry name" value="ALP"/>
    <property type="match status" value="1"/>
</dbReference>
<evidence type="ECO:0000256" key="6">
    <source>
        <dbReference type="ARBA" id="ARBA00022801"/>
    </source>
</evidence>
<evidence type="ECO:0000256" key="2">
    <source>
        <dbReference type="ARBA" id="ARBA00001947"/>
    </source>
</evidence>
<dbReference type="Gene3D" id="3.40.720.10">
    <property type="entry name" value="Alkaline Phosphatase, subunit A"/>
    <property type="match status" value="1"/>
</dbReference>
<evidence type="ECO:0000256" key="1">
    <source>
        <dbReference type="ARBA" id="ARBA00001946"/>
    </source>
</evidence>
<evidence type="ECO:0000313" key="11">
    <source>
        <dbReference type="EMBL" id="MDO3381989.1"/>
    </source>
</evidence>
<comment type="similarity">
    <text evidence="3 9">Belongs to the alkaline phosphatase family.</text>
</comment>
<evidence type="ECO:0000256" key="10">
    <source>
        <dbReference type="SAM" id="SignalP"/>
    </source>
</evidence>
<dbReference type="RefSeq" id="WP_302712141.1">
    <property type="nucleotide sequence ID" value="NZ_JAULRT010000047.1"/>
</dbReference>
<protein>
    <submittedName>
        <fullName evidence="11">Alkaline phosphatase</fullName>
        <ecNumber evidence="11">3.1.3.1</ecNumber>
    </submittedName>
</protein>
<evidence type="ECO:0000256" key="7">
    <source>
        <dbReference type="ARBA" id="ARBA00022833"/>
    </source>
</evidence>
<evidence type="ECO:0000256" key="8">
    <source>
        <dbReference type="ARBA" id="ARBA00022842"/>
    </source>
</evidence>
<keyword evidence="4" id="KW-0597">Phosphoprotein</keyword>
<dbReference type="InterPro" id="IPR017850">
    <property type="entry name" value="Alkaline_phosphatase_core_sf"/>
</dbReference>
<comment type="cofactor">
    <cofactor evidence="1">
        <name>Mg(2+)</name>
        <dbReference type="ChEBI" id="CHEBI:18420"/>
    </cofactor>
</comment>
<dbReference type="GO" id="GO:0004035">
    <property type="term" value="F:alkaline phosphatase activity"/>
    <property type="evidence" value="ECO:0007669"/>
    <property type="project" value="UniProtKB-EC"/>
</dbReference>
<organism evidence="11 12">
    <name type="scientific">Gilvimarinus algae</name>
    <dbReference type="NCBI Taxonomy" id="3058037"/>
    <lineage>
        <taxon>Bacteria</taxon>
        <taxon>Pseudomonadati</taxon>
        <taxon>Pseudomonadota</taxon>
        <taxon>Gammaproteobacteria</taxon>
        <taxon>Cellvibrionales</taxon>
        <taxon>Cellvibrionaceae</taxon>
        <taxon>Gilvimarinus</taxon>
    </lineage>
</organism>